<dbReference type="CDD" id="cd21117">
    <property type="entry name" value="Twitch_MoaA"/>
    <property type="match status" value="1"/>
</dbReference>
<dbReference type="EC" id="4.1.99.22" evidence="1 12"/>
<accession>A0A2U3L7S8</accession>
<keyword evidence="6 12" id="KW-0408">Iron</keyword>
<dbReference type="EMBL" id="OMOF01000334">
    <property type="protein sequence ID" value="SPF47981.1"/>
    <property type="molecule type" value="Genomic_DNA"/>
</dbReference>
<dbReference type="InterPro" id="IPR000385">
    <property type="entry name" value="MoaA_NifB_PqqE_Fe-S-bd_CS"/>
</dbReference>
<feature type="binding site" evidence="12">
    <location>
        <position position="251"/>
    </location>
    <ligand>
        <name>[4Fe-4S] cluster</name>
        <dbReference type="ChEBI" id="CHEBI:49883"/>
        <label>2</label>
        <note>4Fe-4S-substrate</note>
    </ligand>
</feature>
<dbReference type="Gene3D" id="3.20.20.70">
    <property type="entry name" value="Aldolase class I"/>
    <property type="match status" value="1"/>
</dbReference>
<evidence type="ECO:0000256" key="1">
    <source>
        <dbReference type="ARBA" id="ARBA00012167"/>
    </source>
</evidence>
<dbReference type="InterPro" id="IPR050105">
    <property type="entry name" value="MoCo_biosynth_MoaA/MoaC"/>
</dbReference>
<dbReference type="PANTHER" id="PTHR22960:SF0">
    <property type="entry name" value="MOLYBDENUM COFACTOR BIOSYNTHESIS PROTEIN 1"/>
    <property type="match status" value="1"/>
</dbReference>
<name>A0A2U3L7S8_9FIRM</name>
<dbReference type="GO" id="GO:0006777">
    <property type="term" value="P:Mo-molybdopterin cofactor biosynthetic process"/>
    <property type="evidence" value="ECO:0007669"/>
    <property type="project" value="UniProtKB-UniRule"/>
</dbReference>
<dbReference type="InterPro" id="IPR040064">
    <property type="entry name" value="MoaA-like"/>
</dbReference>
<dbReference type="PROSITE" id="PS51918">
    <property type="entry name" value="RADICAL_SAM"/>
    <property type="match status" value="1"/>
</dbReference>
<dbReference type="OrthoDB" id="9763993at2"/>
<dbReference type="InterPro" id="IPR058240">
    <property type="entry name" value="rSAM_sf"/>
</dbReference>
<keyword evidence="5 12" id="KW-0547">Nucleotide-binding</keyword>
<dbReference type="SFLD" id="SFLDG01067">
    <property type="entry name" value="SPASM/twitch_domain_containing"/>
    <property type="match status" value="1"/>
</dbReference>
<dbReference type="AlphaFoldDB" id="A0A2U3L7S8"/>
<keyword evidence="7 12" id="KW-0411">Iron-sulfur</keyword>
<dbReference type="UniPathway" id="UPA00344"/>
<dbReference type="NCBIfam" id="TIGR02666">
    <property type="entry name" value="moaA"/>
    <property type="match status" value="1"/>
</dbReference>
<comment type="cofactor">
    <cofactor evidence="12">
        <name>[4Fe-4S] cluster</name>
        <dbReference type="ChEBI" id="CHEBI:49883"/>
    </cofactor>
    <text evidence="12">Binds 2 [4Fe-4S] clusters. Binds 1 [4Fe-4S] cluster coordinated with 3 cysteines and an exchangeable S-adenosyl-L-methionine and 1 [4Fe-4S] cluster coordinated with 3 cysteines and the GTP-derived substrate.</text>
</comment>
<evidence type="ECO:0000256" key="6">
    <source>
        <dbReference type="ARBA" id="ARBA00023004"/>
    </source>
</evidence>
<evidence type="ECO:0000256" key="10">
    <source>
        <dbReference type="ARBA" id="ARBA00023239"/>
    </source>
</evidence>
<dbReference type="SFLD" id="SFLDS00029">
    <property type="entry name" value="Radical_SAM"/>
    <property type="match status" value="1"/>
</dbReference>
<evidence type="ECO:0000259" key="13">
    <source>
        <dbReference type="PROSITE" id="PS51918"/>
    </source>
</evidence>
<feature type="binding site" evidence="12">
    <location>
        <position position="254"/>
    </location>
    <ligand>
        <name>[4Fe-4S] cluster</name>
        <dbReference type="ChEBI" id="CHEBI:49883"/>
        <label>2</label>
        <note>4Fe-4S-substrate</note>
    </ligand>
</feature>
<dbReference type="CDD" id="cd01335">
    <property type="entry name" value="Radical_SAM"/>
    <property type="match status" value="1"/>
</dbReference>
<dbReference type="SMART" id="SM00729">
    <property type="entry name" value="Elp3"/>
    <property type="match status" value="1"/>
</dbReference>
<dbReference type="InterPro" id="IPR013483">
    <property type="entry name" value="MoaA"/>
</dbReference>
<dbReference type="NCBIfam" id="NF001199">
    <property type="entry name" value="PRK00164.2-1"/>
    <property type="match status" value="1"/>
</dbReference>
<dbReference type="Pfam" id="PF04055">
    <property type="entry name" value="Radical_SAM"/>
    <property type="match status" value="1"/>
</dbReference>
<dbReference type="SUPFAM" id="SSF102114">
    <property type="entry name" value="Radical SAM enzymes"/>
    <property type="match status" value="1"/>
</dbReference>
<reference evidence="15" key="1">
    <citation type="submission" date="2018-02" db="EMBL/GenBank/DDBJ databases">
        <authorList>
            <person name="Hausmann B."/>
        </authorList>
    </citation>
    <scope>NUCLEOTIDE SEQUENCE [LARGE SCALE GENOMIC DNA]</scope>
    <source>
        <strain evidence="15">Peat soil MAG SbF1</strain>
    </source>
</reference>
<feature type="binding site" evidence="12">
    <location>
        <begin position="256"/>
        <end position="258"/>
    </location>
    <ligand>
        <name>GTP</name>
        <dbReference type="ChEBI" id="CHEBI:37565"/>
    </ligand>
</feature>
<feature type="binding site" evidence="12">
    <location>
        <position position="20"/>
    </location>
    <ligand>
        <name>[4Fe-4S] cluster</name>
        <dbReference type="ChEBI" id="CHEBI:49883"/>
        <label>1</label>
        <note>4Fe-4S-S-AdoMet</note>
    </ligand>
</feature>
<dbReference type="SFLD" id="SFLDG01383">
    <property type="entry name" value="cyclic_pyranopterin_phosphate"/>
    <property type="match status" value="1"/>
</dbReference>
<dbReference type="HAMAP" id="MF_01225_B">
    <property type="entry name" value="MoaA_B"/>
    <property type="match status" value="1"/>
</dbReference>
<feature type="binding site" evidence="12">
    <location>
        <position position="94"/>
    </location>
    <ligand>
        <name>GTP</name>
        <dbReference type="ChEBI" id="CHEBI:37565"/>
    </ligand>
</feature>
<dbReference type="InterPro" id="IPR007197">
    <property type="entry name" value="rSAM"/>
</dbReference>
<dbReference type="GO" id="GO:0051539">
    <property type="term" value="F:4 iron, 4 sulfur cluster binding"/>
    <property type="evidence" value="ECO:0007669"/>
    <property type="project" value="UniProtKB-UniRule"/>
</dbReference>
<evidence type="ECO:0000256" key="9">
    <source>
        <dbReference type="ARBA" id="ARBA00023150"/>
    </source>
</evidence>
<evidence type="ECO:0000256" key="4">
    <source>
        <dbReference type="ARBA" id="ARBA00022723"/>
    </source>
</evidence>
<dbReference type="InterPro" id="IPR006638">
    <property type="entry name" value="Elp3/MiaA/NifB-like_rSAM"/>
</dbReference>
<evidence type="ECO:0000256" key="12">
    <source>
        <dbReference type="HAMAP-Rule" id="MF_01225"/>
    </source>
</evidence>
<comment type="similarity">
    <text evidence="12">Belongs to the radical SAM superfamily. MoaA family.</text>
</comment>
<dbReference type="GO" id="GO:0061798">
    <property type="term" value="F:GTP 3',8'-cyclase activity"/>
    <property type="evidence" value="ECO:0007669"/>
    <property type="project" value="UniProtKB-UniRule"/>
</dbReference>
<feature type="binding site" evidence="12">
    <location>
        <position position="189"/>
    </location>
    <ligand>
        <name>S-adenosyl-L-methionine</name>
        <dbReference type="ChEBI" id="CHEBI:59789"/>
    </ligand>
</feature>
<comment type="subunit">
    <text evidence="12">Monomer and homodimer.</text>
</comment>
<keyword evidence="9 12" id="KW-0501">Molybdenum cofactor biosynthesis</keyword>
<keyword evidence="10 12" id="KW-0456">Lyase</keyword>
<dbReference type="GO" id="GO:1904047">
    <property type="term" value="F:S-adenosyl-L-methionine binding"/>
    <property type="evidence" value="ECO:0007669"/>
    <property type="project" value="UniProtKB-UniRule"/>
</dbReference>
<gene>
    <name evidence="12 14" type="primary">moaA</name>
    <name evidence="14" type="ORF">SBF1_40011</name>
</gene>
<dbReference type="PROSITE" id="PS01305">
    <property type="entry name" value="MOAA_NIFB_PQQE"/>
    <property type="match status" value="1"/>
</dbReference>
<comment type="function">
    <text evidence="12">Catalyzes the cyclization of GTP to (8S)-3',8-cyclo-7,8-dihydroguanosine 5'-triphosphate.</text>
</comment>
<keyword evidence="8 12" id="KW-0342">GTP-binding</keyword>
<feature type="binding site" evidence="12">
    <location>
        <position position="155"/>
    </location>
    <ligand>
        <name>GTP</name>
        <dbReference type="ChEBI" id="CHEBI:37565"/>
    </ligand>
</feature>
<feature type="binding site" evidence="12">
    <location>
        <position position="67"/>
    </location>
    <ligand>
        <name>S-adenosyl-L-methionine</name>
        <dbReference type="ChEBI" id="CHEBI:59789"/>
    </ligand>
</feature>
<organism evidence="14 15">
    <name type="scientific">Candidatus Desulfosporosinus infrequens</name>
    <dbReference type="NCBI Taxonomy" id="2043169"/>
    <lineage>
        <taxon>Bacteria</taxon>
        <taxon>Bacillati</taxon>
        <taxon>Bacillota</taxon>
        <taxon>Clostridia</taxon>
        <taxon>Eubacteriales</taxon>
        <taxon>Desulfitobacteriaceae</taxon>
        <taxon>Desulfosporosinus</taxon>
    </lineage>
</organism>
<protein>
    <recommendedName>
        <fullName evidence="1 12">GTP 3',8-cyclase</fullName>
        <ecNumber evidence="1 12">4.1.99.22</ecNumber>
    </recommendedName>
    <alternativeName>
        <fullName evidence="12">Molybdenum cofactor biosynthesis protein A</fullName>
    </alternativeName>
</protein>
<dbReference type="GO" id="GO:0046872">
    <property type="term" value="F:metal ion binding"/>
    <property type="evidence" value="ECO:0007669"/>
    <property type="project" value="UniProtKB-KW"/>
</dbReference>
<feature type="binding site" evidence="12">
    <location>
        <position position="63"/>
    </location>
    <ligand>
        <name>GTP</name>
        <dbReference type="ChEBI" id="CHEBI:37565"/>
    </ligand>
</feature>
<evidence type="ECO:0000313" key="15">
    <source>
        <dbReference type="Proteomes" id="UP000238916"/>
    </source>
</evidence>
<feature type="binding site" evidence="12">
    <location>
        <position position="24"/>
    </location>
    <ligand>
        <name>[4Fe-4S] cluster</name>
        <dbReference type="ChEBI" id="CHEBI:49883"/>
        <label>1</label>
        <note>4Fe-4S-S-AdoMet</note>
    </ligand>
</feature>
<keyword evidence="2 12" id="KW-0004">4Fe-4S</keyword>
<feature type="domain" description="Radical SAM core" evidence="13">
    <location>
        <begin position="4"/>
        <end position="223"/>
    </location>
</feature>
<feature type="binding site" evidence="12">
    <location>
        <position position="27"/>
    </location>
    <ligand>
        <name>[4Fe-4S] cluster</name>
        <dbReference type="ChEBI" id="CHEBI:49883"/>
        <label>1</label>
        <note>4Fe-4S-S-AdoMet</note>
    </ligand>
</feature>
<evidence type="ECO:0000256" key="2">
    <source>
        <dbReference type="ARBA" id="ARBA00022485"/>
    </source>
</evidence>
<dbReference type="GO" id="GO:0005525">
    <property type="term" value="F:GTP binding"/>
    <property type="evidence" value="ECO:0007669"/>
    <property type="project" value="UniProtKB-UniRule"/>
</dbReference>
<dbReference type="InterPro" id="IPR010505">
    <property type="entry name" value="MoaA_twitch"/>
</dbReference>
<evidence type="ECO:0000256" key="7">
    <source>
        <dbReference type="ARBA" id="ARBA00023014"/>
    </source>
</evidence>
<dbReference type="Proteomes" id="UP000238916">
    <property type="component" value="Unassembled WGS sequence"/>
</dbReference>
<evidence type="ECO:0000256" key="3">
    <source>
        <dbReference type="ARBA" id="ARBA00022691"/>
    </source>
</evidence>
<dbReference type="Pfam" id="PF06463">
    <property type="entry name" value="Mob_synth_C"/>
    <property type="match status" value="1"/>
</dbReference>
<comment type="pathway">
    <text evidence="12">Cofactor biosynthesis; molybdopterin biosynthesis.</text>
</comment>
<keyword evidence="4 12" id="KW-0479">Metal-binding</keyword>
<feature type="binding site" evidence="12">
    <location>
        <position position="268"/>
    </location>
    <ligand>
        <name>[4Fe-4S] cluster</name>
        <dbReference type="ChEBI" id="CHEBI:49883"/>
        <label>2</label>
        <note>4Fe-4S-substrate</note>
    </ligand>
</feature>
<dbReference type="SFLD" id="SFLDG01386">
    <property type="entry name" value="main_SPASM_domain-containing"/>
    <property type="match status" value="1"/>
</dbReference>
<feature type="binding site" evidence="12">
    <location>
        <position position="118"/>
    </location>
    <ligand>
        <name>S-adenosyl-L-methionine</name>
        <dbReference type="ChEBI" id="CHEBI:59789"/>
    </ligand>
</feature>
<comment type="catalytic activity">
    <reaction evidence="11 12">
        <text>GTP + AH2 + S-adenosyl-L-methionine = (8S)-3',8-cyclo-7,8-dihydroguanosine 5'-triphosphate + 5'-deoxyadenosine + L-methionine + A + H(+)</text>
        <dbReference type="Rhea" id="RHEA:49576"/>
        <dbReference type="ChEBI" id="CHEBI:13193"/>
        <dbReference type="ChEBI" id="CHEBI:15378"/>
        <dbReference type="ChEBI" id="CHEBI:17319"/>
        <dbReference type="ChEBI" id="CHEBI:17499"/>
        <dbReference type="ChEBI" id="CHEBI:37565"/>
        <dbReference type="ChEBI" id="CHEBI:57844"/>
        <dbReference type="ChEBI" id="CHEBI:59789"/>
        <dbReference type="ChEBI" id="CHEBI:131766"/>
        <dbReference type="EC" id="4.1.99.22"/>
    </reaction>
</comment>
<evidence type="ECO:0000256" key="5">
    <source>
        <dbReference type="ARBA" id="ARBA00022741"/>
    </source>
</evidence>
<dbReference type="InterPro" id="IPR013785">
    <property type="entry name" value="Aldolase_TIM"/>
</dbReference>
<sequence>MQDQFQRQIDYLRISVTDRCNLRCKYCMPAEGVQLMPHESILSFEEILRLMKISIQLGFRRFRITGGEPLVRKGVLNFVREGALLPGVEDLMLTTNGMLLPEMAFDLKTAGVQRVNISLDTLDPKKFQENTRGGDVARVIQGIFRSLEAGLNPVKINVVVVRGFNTKELPSFLALARQYPLHVRFIELMPIGVSSEHRTDFVPISEMKDLLGIQEHVSTLGIRGGGPAEYFRPSGFKGSIGFISAMSRHFCNTCNRVRLTADGKLRPCLHSKHEVDLREALRKGSSDLEILELFAQAVWHKPAEHHMNDEALQGLRVMSQIGG</sequence>
<dbReference type="PANTHER" id="PTHR22960">
    <property type="entry name" value="MOLYBDOPTERIN COFACTOR SYNTHESIS PROTEIN A"/>
    <property type="match status" value="1"/>
</dbReference>
<proteinExistence type="inferred from homology"/>
<dbReference type="GO" id="GO:0061799">
    <property type="term" value="F:cyclic pyranopterin monophosphate synthase activity"/>
    <property type="evidence" value="ECO:0007669"/>
    <property type="project" value="TreeGrafter"/>
</dbReference>
<feature type="binding site" evidence="12">
    <location>
        <position position="13"/>
    </location>
    <ligand>
        <name>GTP</name>
        <dbReference type="ChEBI" id="CHEBI:37565"/>
    </ligand>
</feature>
<evidence type="ECO:0000313" key="14">
    <source>
        <dbReference type="EMBL" id="SPF47981.1"/>
    </source>
</evidence>
<evidence type="ECO:0000256" key="11">
    <source>
        <dbReference type="ARBA" id="ARBA00048697"/>
    </source>
</evidence>
<evidence type="ECO:0000256" key="8">
    <source>
        <dbReference type="ARBA" id="ARBA00023134"/>
    </source>
</evidence>
<feature type="binding site" evidence="12">
    <location>
        <position position="26"/>
    </location>
    <ligand>
        <name>S-adenosyl-L-methionine</name>
        <dbReference type="ChEBI" id="CHEBI:59789"/>
    </ligand>
</feature>
<keyword evidence="3 12" id="KW-0949">S-adenosyl-L-methionine</keyword>